<dbReference type="Proteomes" id="UP001275084">
    <property type="component" value="Unassembled WGS sequence"/>
</dbReference>
<feature type="signal peptide" evidence="1">
    <location>
        <begin position="1"/>
        <end position="17"/>
    </location>
</feature>
<evidence type="ECO:0000313" key="2">
    <source>
        <dbReference type="EMBL" id="KAK3352299.1"/>
    </source>
</evidence>
<comment type="caution">
    <text evidence="2">The sequence shown here is derived from an EMBL/GenBank/DDBJ whole genome shotgun (WGS) entry which is preliminary data.</text>
</comment>
<gene>
    <name evidence="2" type="ORF">B0T25DRAFT_541634</name>
</gene>
<proteinExistence type="predicted"/>
<sequence length="126" mass="14032">MLLLLLLLLHLPRSGSSLARARQGRRALGRRRAGGMLLRGMLSSVLGDVLCGILAGDARDLGRGGRGEEMMGILARGRLLRRVGLRLMGLVWRRVRQRRRRRFVAGREVWWWVPVAASPSQGADAE</sequence>
<name>A0AAJ0MDP2_9PEZI</name>
<evidence type="ECO:0000256" key="1">
    <source>
        <dbReference type="SAM" id="SignalP"/>
    </source>
</evidence>
<feature type="chain" id="PRO_5042595489" description="Secreted protein" evidence="1">
    <location>
        <begin position="18"/>
        <end position="126"/>
    </location>
</feature>
<evidence type="ECO:0008006" key="4">
    <source>
        <dbReference type="Google" id="ProtNLM"/>
    </source>
</evidence>
<keyword evidence="3" id="KW-1185">Reference proteome</keyword>
<protein>
    <recommendedName>
        <fullName evidence="4">Secreted protein</fullName>
    </recommendedName>
</protein>
<dbReference type="AlphaFoldDB" id="A0AAJ0MDP2"/>
<reference evidence="2" key="2">
    <citation type="submission" date="2023-06" db="EMBL/GenBank/DDBJ databases">
        <authorList>
            <consortium name="Lawrence Berkeley National Laboratory"/>
            <person name="Haridas S."/>
            <person name="Hensen N."/>
            <person name="Bonometti L."/>
            <person name="Westerberg I."/>
            <person name="Brannstrom I.O."/>
            <person name="Guillou S."/>
            <person name="Cros-Aarteil S."/>
            <person name="Calhoun S."/>
            <person name="Kuo A."/>
            <person name="Mondo S."/>
            <person name="Pangilinan J."/>
            <person name="Riley R."/>
            <person name="Labutti K."/>
            <person name="Andreopoulos B."/>
            <person name="Lipzen A."/>
            <person name="Chen C."/>
            <person name="Yanf M."/>
            <person name="Daum C."/>
            <person name="Ng V."/>
            <person name="Clum A."/>
            <person name="Steindorff A."/>
            <person name="Ohm R."/>
            <person name="Martin F."/>
            <person name="Silar P."/>
            <person name="Natvig D."/>
            <person name="Lalanne C."/>
            <person name="Gautier V."/>
            <person name="Ament-Velasquez S.L."/>
            <person name="Kruys A."/>
            <person name="Hutchinson M.I."/>
            <person name="Powell A.J."/>
            <person name="Barry K."/>
            <person name="Miller A.N."/>
            <person name="Grigoriev I.V."/>
            <person name="Debuchy R."/>
            <person name="Gladieux P."/>
            <person name="Thoren M.H."/>
            <person name="Johannesson H."/>
        </authorList>
    </citation>
    <scope>NUCLEOTIDE SEQUENCE</scope>
    <source>
        <strain evidence="2">CBS 955.72</strain>
    </source>
</reference>
<keyword evidence="1" id="KW-0732">Signal</keyword>
<reference evidence="2" key="1">
    <citation type="journal article" date="2023" name="Mol. Phylogenet. Evol.">
        <title>Genome-scale phylogeny and comparative genomics of the fungal order Sordariales.</title>
        <authorList>
            <person name="Hensen N."/>
            <person name="Bonometti L."/>
            <person name="Westerberg I."/>
            <person name="Brannstrom I.O."/>
            <person name="Guillou S."/>
            <person name="Cros-Aarteil S."/>
            <person name="Calhoun S."/>
            <person name="Haridas S."/>
            <person name="Kuo A."/>
            <person name="Mondo S."/>
            <person name="Pangilinan J."/>
            <person name="Riley R."/>
            <person name="LaButti K."/>
            <person name="Andreopoulos B."/>
            <person name="Lipzen A."/>
            <person name="Chen C."/>
            <person name="Yan M."/>
            <person name="Daum C."/>
            <person name="Ng V."/>
            <person name="Clum A."/>
            <person name="Steindorff A."/>
            <person name="Ohm R.A."/>
            <person name="Martin F."/>
            <person name="Silar P."/>
            <person name="Natvig D.O."/>
            <person name="Lalanne C."/>
            <person name="Gautier V."/>
            <person name="Ament-Velasquez S.L."/>
            <person name="Kruys A."/>
            <person name="Hutchinson M.I."/>
            <person name="Powell A.J."/>
            <person name="Barry K."/>
            <person name="Miller A.N."/>
            <person name="Grigoriev I.V."/>
            <person name="Debuchy R."/>
            <person name="Gladieux P."/>
            <person name="Hiltunen Thoren M."/>
            <person name="Johannesson H."/>
        </authorList>
    </citation>
    <scope>NUCLEOTIDE SEQUENCE</scope>
    <source>
        <strain evidence="2">CBS 955.72</strain>
    </source>
</reference>
<accession>A0AAJ0MDP2</accession>
<dbReference type="EMBL" id="JAUIQD010000004">
    <property type="protein sequence ID" value="KAK3352299.1"/>
    <property type="molecule type" value="Genomic_DNA"/>
</dbReference>
<organism evidence="2 3">
    <name type="scientific">Lasiosphaeria hispida</name>
    <dbReference type="NCBI Taxonomy" id="260671"/>
    <lineage>
        <taxon>Eukaryota</taxon>
        <taxon>Fungi</taxon>
        <taxon>Dikarya</taxon>
        <taxon>Ascomycota</taxon>
        <taxon>Pezizomycotina</taxon>
        <taxon>Sordariomycetes</taxon>
        <taxon>Sordariomycetidae</taxon>
        <taxon>Sordariales</taxon>
        <taxon>Lasiosphaeriaceae</taxon>
        <taxon>Lasiosphaeria</taxon>
    </lineage>
</organism>
<evidence type="ECO:0000313" key="3">
    <source>
        <dbReference type="Proteomes" id="UP001275084"/>
    </source>
</evidence>